<evidence type="ECO:0000256" key="5">
    <source>
        <dbReference type="ARBA" id="ARBA00022741"/>
    </source>
</evidence>
<evidence type="ECO:0000256" key="2">
    <source>
        <dbReference type="ARBA" id="ARBA00005417"/>
    </source>
</evidence>
<keyword evidence="5" id="KW-0547">Nucleotide-binding</keyword>
<dbReference type="eggNOG" id="COG1122">
    <property type="taxonomic scope" value="Bacteria"/>
</dbReference>
<dbReference type="PANTHER" id="PTHR43553">
    <property type="entry name" value="HEAVY METAL TRANSPORTER"/>
    <property type="match status" value="1"/>
</dbReference>
<keyword evidence="3" id="KW-0813">Transport</keyword>
<organism evidence="10 11">
    <name type="scientific">Desulfitobacterium dichloroeliminans (strain LMG P-21439 / DCA1)</name>
    <dbReference type="NCBI Taxonomy" id="871963"/>
    <lineage>
        <taxon>Bacteria</taxon>
        <taxon>Bacillati</taxon>
        <taxon>Bacillota</taxon>
        <taxon>Clostridia</taxon>
        <taxon>Eubacteriales</taxon>
        <taxon>Desulfitobacteriaceae</taxon>
        <taxon>Desulfitobacterium</taxon>
    </lineage>
</organism>
<dbReference type="AlphaFoldDB" id="L0F5U5"/>
<dbReference type="SMART" id="SM00382">
    <property type="entry name" value="AAA"/>
    <property type="match status" value="2"/>
</dbReference>
<accession>L0F5U5</accession>
<dbReference type="STRING" id="871963.Desdi_0813"/>
<dbReference type="InterPro" id="IPR017871">
    <property type="entry name" value="ABC_transporter-like_CS"/>
</dbReference>
<dbReference type="GO" id="GO:0042626">
    <property type="term" value="F:ATPase-coupled transmembrane transporter activity"/>
    <property type="evidence" value="ECO:0007669"/>
    <property type="project" value="TreeGrafter"/>
</dbReference>
<name>L0F5U5_DESDL</name>
<dbReference type="GO" id="GO:0043190">
    <property type="term" value="C:ATP-binding cassette (ABC) transporter complex"/>
    <property type="evidence" value="ECO:0007669"/>
    <property type="project" value="TreeGrafter"/>
</dbReference>
<evidence type="ECO:0000256" key="6">
    <source>
        <dbReference type="ARBA" id="ARBA00022840"/>
    </source>
</evidence>
<feature type="domain" description="ABC transporter" evidence="9">
    <location>
        <begin position="5"/>
        <end position="231"/>
    </location>
</feature>
<keyword evidence="11" id="KW-1185">Reference proteome</keyword>
<dbReference type="InterPro" id="IPR003439">
    <property type="entry name" value="ABC_transporter-like_ATP-bd"/>
</dbReference>
<evidence type="ECO:0000256" key="4">
    <source>
        <dbReference type="ARBA" id="ARBA00022475"/>
    </source>
</evidence>
<evidence type="ECO:0000313" key="11">
    <source>
        <dbReference type="Proteomes" id="UP000010797"/>
    </source>
</evidence>
<reference evidence="11" key="1">
    <citation type="submission" date="2012-02" db="EMBL/GenBank/DDBJ databases">
        <title>Complete sequence of Desulfitobacterium dichloroeliminans LMG P-21439.</title>
        <authorList>
            <person name="Lucas S."/>
            <person name="Han J."/>
            <person name="Lapidus A."/>
            <person name="Cheng J.-F."/>
            <person name="Goodwin L."/>
            <person name="Pitluck S."/>
            <person name="Peters L."/>
            <person name="Ovchinnikova G."/>
            <person name="Teshima H."/>
            <person name="Detter J.C."/>
            <person name="Han C."/>
            <person name="Tapia R."/>
            <person name="Land M."/>
            <person name="Hauser L."/>
            <person name="Kyrpides N."/>
            <person name="Ivanova N."/>
            <person name="Pagani I."/>
            <person name="Kruse T."/>
            <person name="de Vos W.M."/>
            <person name="Boon N."/>
            <person name="Smidt H."/>
            <person name="Woyke T."/>
        </authorList>
    </citation>
    <scope>NUCLEOTIDE SEQUENCE [LARGE SCALE GENOMIC DNA]</scope>
    <source>
        <strain evidence="11">LMG P-21439 / DCA1</strain>
    </source>
</reference>
<evidence type="ECO:0000256" key="8">
    <source>
        <dbReference type="ARBA" id="ARBA00023136"/>
    </source>
</evidence>
<dbReference type="RefSeq" id="WP_015261339.1">
    <property type="nucleotide sequence ID" value="NC_019903.1"/>
</dbReference>
<dbReference type="OrthoDB" id="501320at2"/>
<dbReference type="PROSITE" id="PS50893">
    <property type="entry name" value="ABC_TRANSPORTER_2"/>
    <property type="match status" value="2"/>
</dbReference>
<dbReference type="GO" id="GO:0016887">
    <property type="term" value="F:ATP hydrolysis activity"/>
    <property type="evidence" value="ECO:0007669"/>
    <property type="project" value="InterPro"/>
</dbReference>
<dbReference type="KEGG" id="ddl:Desdi_0813"/>
<dbReference type="HOGENOM" id="CLU_000604_86_7_9"/>
<comment type="subcellular location">
    <subcellularLocation>
        <location evidence="1">Cell membrane</location>
        <topology evidence="1">Peripheral membrane protein</topology>
    </subcellularLocation>
</comment>
<sequence length="511" mass="56749">MKKTLRGKNICYGVLDRIDFSLQQGEVVALMGPNGSGKTTLARILAGFIEPKEGELRLLQDGVIKPWTEVKRWQEIGIIGQHPRRQIIGATVAEELGFGLLNLGYEVKRVQKMVKEIAREMGLGAQLNQSPSTLSGGERQRLVLASILAIKPSFLILDEALSMLDERAQEACLAQLKEKGEGMAQLWITHDPELAAKADRLWVMREGKLLDVGLPQAALQDRDFCQSLSLRSLHRPILLENRNLGSSNSESSNSGEGLGDKYFRIQSLRHSGETDSKPPLSQGNPLEWQEANYPSRLFLTETIKDKSFLAILGPSGSGKSTLLESAIALIKPTEGKFCAFGQDVTFENRELRRRARLILQEPGEYFLGSTVEDEVFYLQSKKERKSKADLNLAYLEVFGVPRKLATAYPERLSGGERQRVALAAALESLPEVLLLDEPLLGLDAEGWSMFRGLLRELKGKLTIVYVTHDLSEVRDLADKVWLIEEGKVSFNCPAKDIDGQVGRLKEAGVRC</sequence>
<dbReference type="EMBL" id="CP003344">
    <property type="protein sequence ID" value="AGA68338.1"/>
    <property type="molecule type" value="Genomic_DNA"/>
</dbReference>
<feature type="domain" description="ABC transporter" evidence="9">
    <location>
        <begin position="263"/>
        <end position="510"/>
    </location>
</feature>
<comment type="similarity">
    <text evidence="2">Belongs to the ABC transporter superfamily.</text>
</comment>
<evidence type="ECO:0000313" key="10">
    <source>
        <dbReference type="EMBL" id="AGA68338.1"/>
    </source>
</evidence>
<dbReference type="Pfam" id="PF00005">
    <property type="entry name" value="ABC_tran"/>
    <property type="match status" value="2"/>
</dbReference>
<keyword evidence="4" id="KW-1003">Cell membrane</keyword>
<evidence type="ECO:0000259" key="9">
    <source>
        <dbReference type="PROSITE" id="PS50893"/>
    </source>
</evidence>
<dbReference type="GO" id="GO:0005524">
    <property type="term" value="F:ATP binding"/>
    <property type="evidence" value="ECO:0007669"/>
    <property type="project" value="UniProtKB-KW"/>
</dbReference>
<dbReference type="SUPFAM" id="SSF52540">
    <property type="entry name" value="P-loop containing nucleoside triphosphate hydrolases"/>
    <property type="match status" value="2"/>
</dbReference>
<dbReference type="InterPro" id="IPR050095">
    <property type="entry name" value="ECF_ABC_transporter_ATP-bd"/>
</dbReference>
<dbReference type="InterPro" id="IPR015856">
    <property type="entry name" value="ABC_transpr_CbiO/EcfA_su"/>
</dbReference>
<keyword evidence="8" id="KW-0472">Membrane</keyword>
<evidence type="ECO:0000256" key="1">
    <source>
        <dbReference type="ARBA" id="ARBA00004202"/>
    </source>
</evidence>
<evidence type="ECO:0000256" key="7">
    <source>
        <dbReference type="ARBA" id="ARBA00022967"/>
    </source>
</evidence>
<dbReference type="Proteomes" id="UP000010797">
    <property type="component" value="Chromosome"/>
</dbReference>
<keyword evidence="6" id="KW-0067">ATP-binding</keyword>
<keyword evidence="7" id="KW-1278">Translocase</keyword>
<proteinExistence type="inferred from homology"/>
<dbReference type="CDD" id="cd03225">
    <property type="entry name" value="ABC_cobalt_CbiO_domain1"/>
    <property type="match status" value="1"/>
</dbReference>
<dbReference type="InterPro" id="IPR003593">
    <property type="entry name" value="AAA+_ATPase"/>
</dbReference>
<dbReference type="Gene3D" id="3.40.50.300">
    <property type="entry name" value="P-loop containing nucleotide triphosphate hydrolases"/>
    <property type="match status" value="2"/>
</dbReference>
<gene>
    <name evidence="10" type="ordered locus">Desdi_0813</name>
</gene>
<dbReference type="InterPro" id="IPR027417">
    <property type="entry name" value="P-loop_NTPase"/>
</dbReference>
<evidence type="ECO:0000256" key="3">
    <source>
        <dbReference type="ARBA" id="ARBA00022448"/>
    </source>
</evidence>
<dbReference type="PROSITE" id="PS00211">
    <property type="entry name" value="ABC_TRANSPORTER_1"/>
    <property type="match status" value="2"/>
</dbReference>
<protein>
    <submittedName>
        <fullName evidence="10">ATPase component of various ABC-type transport systems with duplicated ATPase domain</fullName>
    </submittedName>
</protein>